<feature type="region of interest" description="Disordered" evidence="1">
    <location>
        <begin position="98"/>
        <end position="138"/>
    </location>
</feature>
<dbReference type="EMBL" id="JARIHO010000007">
    <property type="protein sequence ID" value="KAJ7358003.1"/>
    <property type="molecule type" value="Genomic_DNA"/>
</dbReference>
<keyword evidence="3" id="KW-1185">Reference proteome</keyword>
<gene>
    <name evidence="2" type="ORF">DFH08DRAFT_953201</name>
</gene>
<sequence length="138" mass="15276">MAPSKKRKKGGLWIRKGTFSTPKKACGCPRRNTATQVELASQPKLILKIPRPTSSSGTGTTSDSEVLPASTIEGIASEFLSPVDKPNVQAATALLTLNRSGDAEMDQEISDGEYRWEEEEVEDEDKEQEEEEEYEEKE</sequence>
<evidence type="ECO:0000313" key="3">
    <source>
        <dbReference type="Proteomes" id="UP001218218"/>
    </source>
</evidence>
<comment type="caution">
    <text evidence="2">The sequence shown here is derived from an EMBL/GenBank/DDBJ whole genome shotgun (WGS) entry which is preliminary data.</text>
</comment>
<dbReference type="AlphaFoldDB" id="A0AAD7AG82"/>
<feature type="region of interest" description="Disordered" evidence="1">
    <location>
        <begin position="43"/>
        <end position="67"/>
    </location>
</feature>
<proteinExistence type="predicted"/>
<organism evidence="2 3">
    <name type="scientific">Mycena albidolilacea</name>
    <dbReference type="NCBI Taxonomy" id="1033008"/>
    <lineage>
        <taxon>Eukaryota</taxon>
        <taxon>Fungi</taxon>
        <taxon>Dikarya</taxon>
        <taxon>Basidiomycota</taxon>
        <taxon>Agaricomycotina</taxon>
        <taxon>Agaricomycetes</taxon>
        <taxon>Agaricomycetidae</taxon>
        <taxon>Agaricales</taxon>
        <taxon>Marasmiineae</taxon>
        <taxon>Mycenaceae</taxon>
        <taxon>Mycena</taxon>
    </lineage>
</organism>
<protein>
    <submittedName>
        <fullName evidence="2">Uncharacterized protein</fullName>
    </submittedName>
</protein>
<name>A0AAD7AG82_9AGAR</name>
<evidence type="ECO:0000256" key="1">
    <source>
        <dbReference type="SAM" id="MobiDB-lite"/>
    </source>
</evidence>
<feature type="compositionally biased region" description="Low complexity" evidence="1">
    <location>
        <begin position="53"/>
        <end position="62"/>
    </location>
</feature>
<reference evidence="2" key="1">
    <citation type="submission" date="2023-03" db="EMBL/GenBank/DDBJ databases">
        <title>Massive genome expansion in bonnet fungi (Mycena s.s.) driven by repeated elements and novel gene families across ecological guilds.</title>
        <authorList>
            <consortium name="Lawrence Berkeley National Laboratory"/>
            <person name="Harder C.B."/>
            <person name="Miyauchi S."/>
            <person name="Viragh M."/>
            <person name="Kuo A."/>
            <person name="Thoen E."/>
            <person name="Andreopoulos B."/>
            <person name="Lu D."/>
            <person name="Skrede I."/>
            <person name="Drula E."/>
            <person name="Henrissat B."/>
            <person name="Morin E."/>
            <person name="Kohler A."/>
            <person name="Barry K."/>
            <person name="LaButti K."/>
            <person name="Morin E."/>
            <person name="Salamov A."/>
            <person name="Lipzen A."/>
            <person name="Mereny Z."/>
            <person name="Hegedus B."/>
            <person name="Baldrian P."/>
            <person name="Stursova M."/>
            <person name="Weitz H."/>
            <person name="Taylor A."/>
            <person name="Grigoriev I.V."/>
            <person name="Nagy L.G."/>
            <person name="Martin F."/>
            <person name="Kauserud H."/>
        </authorList>
    </citation>
    <scope>NUCLEOTIDE SEQUENCE</scope>
    <source>
        <strain evidence="2">CBHHK002</strain>
    </source>
</reference>
<dbReference type="Proteomes" id="UP001218218">
    <property type="component" value="Unassembled WGS sequence"/>
</dbReference>
<feature type="compositionally biased region" description="Acidic residues" evidence="1">
    <location>
        <begin position="103"/>
        <end position="138"/>
    </location>
</feature>
<accession>A0AAD7AG82</accession>
<evidence type="ECO:0000313" key="2">
    <source>
        <dbReference type="EMBL" id="KAJ7358003.1"/>
    </source>
</evidence>